<dbReference type="PANTHER" id="PTHR33498:SF1">
    <property type="entry name" value="TRANSPOSASE FOR INSERTION SEQUENCE ELEMENT IS1557"/>
    <property type="match status" value="1"/>
</dbReference>
<dbReference type="InterPro" id="IPR002560">
    <property type="entry name" value="Transposase_DDE"/>
</dbReference>
<keyword evidence="4" id="KW-1185">Reference proteome</keyword>
<accession>A0A6N7KWT0</accession>
<name>A0A6N7KWT0_9ACTN</name>
<dbReference type="AlphaFoldDB" id="A0A6N7KWT0"/>
<dbReference type="InterPro" id="IPR009057">
    <property type="entry name" value="Homeodomain-like_sf"/>
</dbReference>
<organism evidence="3 4">
    <name type="scientific">Streptomyces kaniharaensis</name>
    <dbReference type="NCBI Taxonomy" id="212423"/>
    <lineage>
        <taxon>Bacteria</taxon>
        <taxon>Bacillati</taxon>
        <taxon>Actinomycetota</taxon>
        <taxon>Actinomycetes</taxon>
        <taxon>Kitasatosporales</taxon>
        <taxon>Streptomycetaceae</taxon>
        <taxon>Streptomyces</taxon>
    </lineage>
</organism>
<reference evidence="3 4" key="1">
    <citation type="submission" date="2019-09" db="EMBL/GenBank/DDBJ databases">
        <title>Genome Sequences of Streptomyces kaniharaensis ATCC 21070.</title>
        <authorList>
            <person name="Zhu W."/>
            <person name="De Crecy-Lagard V."/>
            <person name="Richards N.G."/>
        </authorList>
    </citation>
    <scope>NUCLEOTIDE SEQUENCE [LARGE SCALE GENOMIC DNA]</scope>
    <source>
        <strain evidence="3 4">SF-557</strain>
    </source>
</reference>
<feature type="domain" description="Transposase IS204/IS1001/IS1096/IS1165 DDE" evidence="2">
    <location>
        <begin position="175"/>
        <end position="299"/>
    </location>
</feature>
<dbReference type="OrthoDB" id="3238779at2"/>
<gene>
    <name evidence="3" type="ORF">F7Q99_28795</name>
</gene>
<dbReference type="Pfam" id="PF01610">
    <property type="entry name" value="DDE_Tnp_ISL3"/>
    <property type="match status" value="1"/>
</dbReference>
<dbReference type="PANTHER" id="PTHR33498">
    <property type="entry name" value="TRANSPOSASE FOR INSERTION SEQUENCE ELEMENT IS1557"/>
    <property type="match status" value="1"/>
</dbReference>
<comment type="caution">
    <text evidence="3">The sequence shown here is derived from an EMBL/GenBank/DDBJ whole genome shotgun (WGS) entry which is preliminary data.</text>
</comment>
<dbReference type="Proteomes" id="UP000450000">
    <property type="component" value="Unassembled WGS sequence"/>
</dbReference>
<evidence type="ECO:0000313" key="3">
    <source>
        <dbReference type="EMBL" id="MQS16126.1"/>
    </source>
</evidence>
<evidence type="ECO:0000259" key="2">
    <source>
        <dbReference type="Pfam" id="PF01610"/>
    </source>
</evidence>
<evidence type="ECO:0000256" key="1">
    <source>
        <dbReference type="SAM" id="MobiDB-lite"/>
    </source>
</evidence>
<dbReference type="EMBL" id="WBOF01000002">
    <property type="protein sequence ID" value="MQS16126.1"/>
    <property type="molecule type" value="Genomic_DNA"/>
</dbReference>
<sequence>MPRARIAAPAPPRRSRTGITSGRTSETRPNDWSPACVPSGSRPRRTRRRWNCPRDRRAGAPASAKLPSHALMDRGLGHSQIVAELHLDPKTVRKFMRAATADELIGAGPSGGRQTSLQGHAAYLIARFNEGCHSALRLHRELFERGLTVSERTVRRFVHRLRENAKPTARPPVPKVREVTGLILTHPDHRSESQQVLLKELRIRCGELADACDLVSRFASMIVNRRGQEELEQWTADAEASALPGLRGFATGLRKDWDAVMAGLTLRWNSGPVEGHVNRIKMLKRQMFGRAKLDLLRKRVLLAT</sequence>
<proteinExistence type="predicted"/>
<protein>
    <submittedName>
        <fullName evidence="3">Transposase</fullName>
    </submittedName>
</protein>
<feature type="region of interest" description="Disordered" evidence="1">
    <location>
        <begin position="1"/>
        <end position="63"/>
    </location>
</feature>
<dbReference type="SUPFAM" id="SSF46689">
    <property type="entry name" value="Homeodomain-like"/>
    <property type="match status" value="1"/>
</dbReference>
<feature type="compositionally biased region" description="Basic residues" evidence="1">
    <location>
        <begin position="42"/>
        <end position="51"/>
    </location>
</feature>
<dbReference type="InterPro" id="IPR047951">
    <property type="entry name" value="Transpos_ISL3"/>
</dbReference>
<evidence type="ECO:0000313" key="4">
    <source>
        <dbReference type="Proteomes" id="UP000450000"/>
    </source>
</evidence>